<feature type="transmembrane region" description="Helical" evidence="8">
    <location>
        <begin position="36"/>
        <end position="58"/>
    </location>
</feature>
<dbReference type="InterPro" id="IPR013525">
    <property type="entry name" value="ABC2_TM"/>
</dbReference>
<feature type="domain" description="ABC transmembrane type-2" evidence="9">
    <location>
        <begin position="35"/>
        <end position="260"/>
    </location>
</feature>
<comment type="similarity">
    <text evidence="2 8">Belongs to the ABC-2 integral membrane protein family.</text>
</comment>
<evidence type="ECO:0000256" key="1">
    <source>
        <dbReference type="ARBA" id="ARBA00004651"/>
    </source>
</evidence>
<evidence type="ECO:0000256" key="3">
    <source>
        <dbReference type="ARBA" id="ARBA00022448"/>
    </source>
</evidence>
<evidence type="ECO:0000256" key="8">
    <source>
        <dbReference type="RuleBase" id="RU361157"/>
    </source>
</evidence>
<protein>
    <recommendedName>
        <fullName evidence="8">Transport permease protein</fullName>
    </recommendedName>
</protein>
<evidence type="ECO:0000313" key="11">
    <source>
        <dbReference type="Proteomes" id="UP001341444"/>
    </source>
</evidence>
<dbReference type="PANTHER" id="PTHR30413">
    <property type="entry name" value="INNER MEMBRANE TRANSPORT PERMEASE"/>
    <property type="match status" value="1"/>
</dbReference>
<sequence>MKSLFTVIKEQFTNFYLINRLSLYEMKSDNKDNLLGLFWVILNPMIQIGIYWFVFGYGIRAGKHVGHVPYFAWLIAGIVVWFFINPSIIEGSRSVYSRLRMISRMSFPLSAIPTYVIFAKFYQHLMLLAIIIIILQFYGYHVSVHYLALPYYMVATILLLFALALITSTLSTIVRDVHQIVQSLMRVLFYITPILWVQTGMSKWIVILMKANPLYYIIEGYRNCLLGKSWYFVDHWFYTLYFWAVLLVLLWIGSVLHMKFRDRLVDYL</sequence>
<evidence type="ECO:0000256" key="7">
    <source>
        <dbReference type="ARBA" id="ARBA00023136"/>
    </source>
</evidence>
<feature type="transmembrane region" description="Helical" evidence="8">
    <location>
        <begin position="236"/>
        <end position="256"/>
    </location>
</feature>
<accession>A0ABU6MGE2</accession>
<keyword evidence="5 8" id="KW-0812">Transmembrane</keyword>
<dbReference type="Proteomes" id="UP001341444">
    <property type="component" value="Unassembled WGS sequence"/>
</dbReference>
<keyword evidence="7 8" id="KW-0472">Membrane</keyword>
<dbReference type="EMBL" id="JARMAB010000016">
    <property type="protein sequence ID" value="MED1203755.1"/>
    <property type="molecule type" value="Genomic_DNA"/>
</dbReference>
<reference evidence="10 11" key="1">
    <citation type="submission" date="2023-03" db="EMBL/GenBank/DDBJ databases">
        <title>Bacillus Genome Sequencing.</title>
        <authorList>
            <person name="Dunlap C."/>
        </authorList>
    </citation>
    <scope>NUCLEOTIDE SEQUENCE [LARGE SCALE GENOMIC DNA]</scope>
    <source>
        <strain evidence="10 11">B-23453</strain>
    </source>
</reference>
<evidence type="ECO:0000313" key="10">
    <source>
        <dbReference type="EMBL" id="MED1203755.1"/>
    </source>
</evidence>
<dbReference type="RefSeq" id="WP_066269637.1">
    <property type="nucleotide sequence ID" value="NZ_JARMAB010000016.1"/>
</dbReference>
<evidence type="ECO:0000256" key="5">
    <source>
        <dbReference type="ARBA" id="ARBA00022692"/>
    </source>
</evidence>
<evidence type="ECO:0000256" key="6">
    <source>
        <dbReference type="ARBA" id="ARBA00022989"/>
    </source>
</evidence>
<keyword evidence="4 8" id="KW-1003">Cell membrane</keyword>
<gene>
    <name evidence="10" type="ORF">P4T90_11830</name>
</gene>
<keyword evidence="6 8" id="KW-1133">Transmembrane helix</keyword>
<dbReference type="InterPro" id="IPR047817">
    <property type="entry name" value="ABC2_TM_bact-type"/>
</dbReference>
<comment type="caution">
    <text evidence="10">The sequence shown here is derived from an EMBL/GenBank/DDBJ whole genome shotgun (WGS) entry which is preliminary data.</text>
</comment>
<keyword evidence="11" id="KW-1185">Reference proteome</keyword>
<organism evidence="10 11">
    <name type="scientific">Heyndrickxia acidicola</name>
    <dbReference type="NCBI Taxonomy" id="209389"/>
    <lineage>
        <taxon>Bacteria</taxon>
        <taxon>Bacillati</taxon>
        <taxon>Bacillota</taxon>
        <taxon>Bacilli</taxon>
        <taxon>Bacillales</taxon>
        <taxon>Bacillaceae</taxon>
        <taxon>Heyndrickxia</taxon>
    </lineage>
</organism>
<feature type="transmembrane region" description="Helical" evidence="8">
    <location>
        <begin position="70"/>
        <end position="89"/>
    </location>
</feature>
<feature type="transmembrane region" description="Helical" evidence="8">
    <location>
        <begin position="187"/>
        <end position="207"/>
    </location>
</feature>
<comment type="subcellular location">
    <subcellularLocation>
        <location evidence="1 8">Cell membrane</location>
        <topology evidence="1 8">Multi-pass membrane protein</topology>
    </subcellularLocation>
</comment>
<feature type="transmembrane region" description="Helical" evidence="8">
    <location>
        <begin position="125"/>
        <end position="143"/>
    </location>
</feature>
<evidence type="ECO:0000259" key="9">
    <source>
        <dbReference type="PROSITE" id="PS51012"/>
    </source>
</evidence>
<dbReference type="PROSITE" id="PS51012">
    <property type="entry name" value="ABC_TM2"/>
    <property type="match status" value="1"/>
</dbReference>
<name>A0ABU6MGE2_9BACI</name>
<feature type="transmembrane region" description="Helical" evidence="8">
    <location>
        <begin position="149"/>
        <end position="175"/>
    </location>
</feature>
<keyword evidence="3 8" id="KW-0813">Transport</keyword>
<proteinExistence type="inferred from homology"/>
<evidence type="ECO:0000256" key="2">
    <source>
        <dbReference type="ARBA" id="ARBA00007783"/>
    </source>
</evidence>
<dbReference type="PANTHER" id="PTHR30413:SF10">
    <property type="entry name" value="CAPSULE POLYSACCHARIDE EXPORT INNER-MEMBRANE PROTEIN CTRC"/>
    <property type="match status" value="1"/>
</dbReference>
<evidence type="ECO:0000256" key="4">
    <source>
        <dbReference type="ARBA" id="ARBA00022475"/>
    </source>
</evidence>
<dbReference type="Pfam" id="PF01061">
    <property type="entry name" value="ABC2_membrane"/>
    <property type="match status" value="1"/>
</dbReference>